<dbReference type="AlphaFoldDB" id="A0A0E9WDG4"/>
<name>A0A0E9WDG4_ANGAN</name>
<organism evidence="1">
    <name type="scientific">Anguilla anguilla</name>
    <name type="common">European freshwater eel</name>
    <name type="synonym">Muraena anguilla</name>
    <dbReference type="NCBI Taxonomy" id="7936"/>
    <lineage>
        <taxon>Eukaryota</taxon>
        <taxon>Metazoa</taxon>
        <taxon>Chordata</taxon>
        <taxon>Craniata</taxon>
        <taxon>Vertebrata</taxon>
        <taxon>Euteleostomi</taxon>
        <taxon>Actinopterygii</taxon>
        <taxon>Neopterygii</taxon>
        <taxon>Teleostei</taxon>
        <taxon>Anguilliformes</taxon>
        <taxon>Anguillidae</taxon>
        <taxon>Anguilla</taxon>
    </lineage>
</organism>
<reference evidence="1" key="2">
    <citation type="journal article" date="2015" name="Fish Shellfish Immunol.">
        <title>Early steps in the European eel (Anguilla anguilla)-Vibrio vulnificus interaction in the gills: Role of the RtxA13 toxin.</title>
        <authorList>
            <person name="Callol A."/>
            <person name="Pajuelo D."/>
            <person name="Ebbesson L."/>
            <person name="Teles M."/>
            <person name="MacKenzie S."/>
            <person name="Amaro C."/>
        </authorList>
    </citation>
    <scope>NUCLEOTIDE SEQUENCE</scope>
</reference>
<sequence length="56" mass="6214">MCNKKRTCFMYGGKNATLDDASTSMFHSTFCFHANAKEGRCSTDLTVFRSRAGVLV</sequence>
<proteinExistence type="predicted"/>
<protein>
    <submittedName>
        <fullName evidence="1">Uncharacterized protein</fullName>
    </submittedName>
</protein>
<reference evidence="1" key="1">
    <citation type="submission" date="2014-11" db="EMBL/GenBank/DDBJ databases">
        <authorList>
            <person name="Amaro Gonzalez C."/>
        </authorList>
    </citation>
    <scope>NUCLEOTIDE SEQUENCE</scope>
</reference>
<evidence type="ECO:0000313" key="1">
    <source>
        <dbReference type="EMBL" id="JAH87533.1"/>
    </source>
</evidence>
<dbReference type="EMBL" id="GBXM01021044">
    <property type="protein sequence ID" value="JAH87533.1"/>
    <property type="molecule type" value="Transcribed_RNA"/>
</dbReference>
<accession>A0A0E9WDG4</accession>